<dbReference type="InterPro" id="IPR018170">
    <property type="entry name" value="Aldo/ket_reductase_CS"/>
</dbReference>
<dbReference type="PANTHER" id="PTHR43827:SF3">
    <property type="entry name" value="NADP-DEPENDENT OXIDOREDUCTASE DOMAIN-CONTAINING PROTEIN"/>
    <property type="match status" value="1"/>
</dbReference>
<feature type="active site" description="Proton donor" evidence="4">
    <location>
        <position position="58"/>
    </location>
</feature>
<dbReference type="EC" id="1.-.-.-" evidence="8"/>
<dbReference type="KEGG" id="cpso:CPPEL_08060"/>
<dbReference type="PRINTS" id="PR00069">
    <property type="entry name" value="ALDKETRDTASE"/>
</dbReference>
<dbReference type="Gene3D" id="3.20.20.100">
    <property type="entry name" value="NADP-dependent oxidoreductase domain"/>
    <property type="match status" value="1"/>
</dbReference>
<evidence type="ECO:0000256" key="5">
    <source>
        <dbReference type="PIRSR" id="PIRSR000097-2"/>
    </source>
</evidence>
<gene>
    <name evidence="8" type="ORF">CPPEL_08060</name>
</gene>
<evidence type="ECO:0000256" key="3">
    <source>
        <dbReference type="ARBA" id="ARBA00023002"/>
    </source>
</evidence>
<proteinExistence type="inferred from homology"/>
<dbReference type="InterPro" id="IPR036812">
    <property type="entry name" value="NAD(P)_OxRdtase_dom_sf"/>
</dbReference>
<dbReference type="Pfam" id="PF00248">
    <property type="entry name" value="Aldo_ket_red"/>
    <property type="match status" value="1"/>
</dbReference>
<dbReference type="PROSITE" id="PS00063">
    <property type="entry name" value="ALDOKETO_REDUCTASE_3"/>
    <property type="match status" value="1"/>
</dbReference>
<evidence type="ECO:0000313" key="8">
    <source>
        <dbReference type="EMBL" id="AZA09719.1"/>
    </source>
</evidence>
<name>A0A3G6IVA4_9CORY</name>
<keyword evidence="9" id="KW-1185">Reference proteome</keyword>
<keyword evidence="2" id="KW-0521">NADP</keyword>
<reference evidence="8 9" key="1">
    <citation type="submission" date="2018-11" db="EMBL/GenBank/DDBJ databases">
        <authorList>
            <person name="Kleinhagauer T."/>
            <person name="Glaeser S.P."/>
            <person name="Spergser J."/>
            <person name="Ruckert C."/>
            <person name="Kaempfer P."/>
            <person name="Busse H.-J."/>
        </authorList>
    </citation>
    <scope>NUCLEOTIDE SEQUENCE [LARGE SCALE GENOMIC DNA]</scope>
    <source>
        <strain evidence="8 9">812CH</strain>
    </source>
</reference>
<dbReference type="InterPro" id="IPR020471">
    <property type="entry name" value="AKR"/>
</dbReference>
<dbReference type="AlphaFoldDB" id="A0A3G6IVA4"/>
<dbReference type="RefSeq" id="WP_425453779.1">
    <property type="nucleotide sequence ID" value="NZ_CP033898.1"/>
</dbReference>
<dbReference type="PROSITE" id="PS00798">
    <property type="entry name" value="ALDOKETO_REDUCTASE_1"/>
    <property type="match status" value="1"/>
</dbReference>
<evidence type="ECO:0000256" key="2">
    <source>
        <dbReference type="ARBA" id="ARBA00022857"/>
    </source>
</evidence>
<dbReference type="PIRSF" id="PIRSF000097">
    <property type="entry name" value="AKR"/>
    <property type="match status" value="1"/>
</dbReference>
<dbReference type="GO" id="GO:0016616">
    <property type="term" value="F:oxidoreductase activity, acting on the CH-OH group of donors, NAD or NADP as acceptor"/>
    <property type="evidence" value="ECO:0007669"/>
    <property type="project" value="UniProtKB-ARBA"/>
</dbReference>
<accession>A0A3G6IVA4</accession>
<evidence type="ECO:0000256" key="4">
    <source>
        <dbReference type="PIRSR" id="PIRSR000097-1"/>
    </source>
</evidence>
<organism evidence="8 9">
    <name type="scientific">Corynebacterium pseudopelargi</name>
    <dbReference type="NCBI Taxonomy" id="2080757"/>
    <lineage>
        <taxon>Bacteria</taxon>
        <taxon>Bacillati</taxon>
        <taxon>Actinomycetota</taxon>
        <taxon>Actinomycetes</taxon>
        <taxon>Mycobacteriales</taxon>
        <taxon>Corynebacteriaceae</taxon>
        <taxon>Corynebacterium</taxon>
    </lineage>
</organism>
<dbReference type="Proteomes" id="UP000271426">
    <property type="component" value="Chromosome"/>
</dbReference>
<keyword evidence="3 8" id="KW-0560">Oxidoreductase</keyword>
<evidence type="ECO:0000256" key="1">
    <source>
        <dbReference type="ARBA" id="ARBA00007905"/>
    </source>
</evidence>
<dbReference type="CDD" id="cd19071">
    <property type="entry name" value="AKR_AKR1-5-like"/>
    <property type="match status" value="1"/>
</dbReference>
<dbReference type="PANTHER" id="PTHR43827">
    <property type="entry name" value="2,5-DIKETO-D-GLUCONIC ACID REDUCTASE"/>
    <property type="match status" value="1"/>
</dbReference>
<evidence type="ECO:0000256" key="6">
    <source>
        <dbReference type="PIRSR" id="PIRSR000097-3"/>
    </source>
</evidence>
<comment type="similarity">
    <text evidence="1">Belongs to the aldo/keto reductase family.</text>
</comment>
<dbReference type="FunFam" id="3.20.20.100:FF:000002">
    <property type="entry name" value="2,5-diketo-D-gluconic acid reductase A"/>
    <property type="match status" value="1"/>
</dbReference>
<feature type="domain" description="NADP-dependent oxidoreductase" evidence="7">
    <location>
        <begin position="25"/>
        <end position="272"/>
    </location>
</feature>
<evidence type="ECO:0000259" key="7">
    <source>
        <dbReference type="Pfam" id="PF00248"/>
    </source>
</evidence>
<dbReference type="EMBL" id="CP033898">
    <property type="protein sequence ID" value="AZA09719.1"/>
    <property type="molecule type" value="Genomic_DNA"/>
</dbReference>
<dbReference type="InterPro" id="IPR023210">
    <property type="entry name" value="NADP_OxRdtase_dom"/>
</dbReference>
<feature type="binding site" evidence="5">
    <location>
        <position position="120"/>
    </location>
    <ligand>
        <name>substrate</name>
    </ligand>
</feature>
<feature type="site" description="Lowers pKa of active site Tyr" evidence="6">
    <location>
        <position position="87"/>
    </location>
</feature>
<sequence>MKGMSQAEVNIPTVSLNDGSEMPVLGFGTWNLEGAECIRAVREAIEVGYRHIDTAAIYKNEEAVGQAVREAIAAGDVTREELFITSKVWNNQQGDQEVQQAFQASLKRLDMEFIDCMMVHWPWPQRGLYVESYEALAKIQGLGQLRSIAVANFYPEVLEEIIQATGIAPVLNQVELHPGFSQAQLRAVHKELGVMTEAWSPLGRGDLLGDPKIVSIADELEKTPAQVVLRWLVQLGCSAVPKSSQQQRQFENADIFNFELSDEQMQAITSMDDEGGRLFQSPFEFPGEVRQ</sequence>
<evidence type="ECO:0000313" key="9">
    <source>
        <dbReference type="Proteomes" id="UP000271426"/>
    </source>
</evidence>
<dbReference type="SUPFAM" id="SSF51430">
    <property type="entry name" value="NAD(P)-linked oxidoreductase"/>
    <property type="match status" value="1"/>
</dbReference>
<protein>
    <submittedName>
        <fullName evidence="8">Putative oxidoreductase</fullName>
        <ecNumber evidence="8">1.-.-.-</ecNumber>
    </submittedName>
</protein>